<feature type="binding site" evidence="3">
    <location>
        <position position="120"/>
    </location>
    <ligand>
        <name>Cu cation</name>
        <dbReference type="ChEBI" id="CHEBI:23378"/>
    </ligand>
</feature>
<gene>
    <name evidence="5" type="ordered locus">HNE_3397</name>
</gene>
<dbReference type="HOGENOM" id="CLU_050131_3_1_5"/>
<dbReference type="PANTHER" id="PTHR12151:SF25">
    <property type="entry name" value="LINALOOL DEHYDRATASE_ISOMERASE DOMAIN-CONTAINING PROTEIN"/>
    <property type="match status" value="1"/>
</dbReference>
<dbReference type="KEGG" id="hne:HNE_3397"/>
<dbReference type="eggNOG" id="COG1999">
    <property type="taxonomic scope" value="Bacteria"/>
</dbReference>
<protein>
    <submittedName>
        <fullName evidence="5">SCO1/SenC family protein</fullName>
    </submittedName>
</protein>
<name>Q0BWS3_HYPNA</name>
<dbReference type="EMBL" id="CP000158">
    <property type="protein sequence ID" value="ABI77128.1"/>
    <property type="molecule type" value="Genomic_DNA"/>
</dbReference>
<reference evidence="5 6" key="1">
    <citation type="journal article" date="2006" name="J. Bacteriol.">
        <title>Comparative genomic evidence for a close relationship between the dimorphic prosthecate bacteria Hyphomonas neptunium and Caulobacter crescentus.</title>
        <authorList>
            <person name="Badger J.H."/>
            <person name="Hoover T.R."/>
            <person name="Brun Y.V."/>
            <person name="Weiner R.M."/>
            <person name="Laub M.T."/>
            <person name="Alexandre G."/>
            <person name="Mrazek J."/>
            <person name="Ren Q."/>
            <person name="Paulsen I.T."/>
            <person name="Nelson K.E."/>
            <person name="Khouri H.M."/>
            <person name="Radune D."/>
            <person name="Sosa J."/>
            <person name="Dodson R.J."/>
            <person name="Sullivan S.A."/>
            <person name="Rosovitz M.J."/>
            <person name="Madupu R."/>
            <person name="Brinkac L.M."/>
            <person name="Durkin A.S."/>
            <person name="Daugherty S.C."/>
            <person name="Kothari S.P."/>
            <person name="Giglio M.G."/>
            <person name="Zhou L."/>
            <person name="Haft D.H."/>
            <person name="Selengut J.D."/>
            <person name="Davidsen T.M."/>
            <person name="Yang Q."/>
            <person name="Zafar N."/>
            <person name="Ward N.L."/>
        </authorList>
    </citation>
    <scope>NUCLEOTIDE SEQUENCE [LARGE SCALE GENOMIC DNA]</scope>
    <source>
        <strain evidence="5 6">ATCC 15444</strain>
    </source>
</reference>
<comment type="similarity">
    <text evidence="1">Belongs to the SCO1/2 family.</text>
</comment>
<dbReference type="InterPro" id="IPR003782">
    <property type="entry name" value="SCO1/SenC"/>
</dbReference>
<keyword evidence="6" id="KW-1185">Reference proteome</keyword>
<dbReference type="PANTHER" id="PTHR12151">
    <property type="entry name" value="ELECTRON TRANSPORT PROTIN SCO1/SENC FAMILY MEMBER"/>
    <property type="match status" value="1"/>
</dbReference>
<dbReference type="CDD" id="cd02968">
    <property type="entry name" value="SCO"/>
    <property type="match status" value="1"/>
</dbReference>
<evidence type="ECO:0000313" key="5">
    <source>
        <dbReference type="EMBL" id="ABI77128.1"/>
    </source>
</evidence>
<evidence type="ECO:0000256" key="1">
    <source>
        <dbReference type="ARBA" id="ARBA00010996"/>
    </source>
</evidence>
<organism evidence="5 6">
    <name type="scientific">Hyphomonas neptunium (strain ATCC 15444)</name>
    <dbReference type="NCBI Taxonomy" id="228405"/>
    <lineage>
        <taxon>Bacteria</taxon>
        <taxon>Pseudomonadati</taxon>
        <taxon>Pseudomonadota</taxon>
        <taxon>Alphaproteobacteria</taxon>
        <taxon>Hyphomonadales</taxon>
        <taxon>Hyphomonadaceae</taxon>
        <taxon>Hyphomonas</taxon>
    </lineage>
</organism>
<dbReference type="STRING" id="228405.HNE_3397"/>
<dbReference type="Pfam" id="PF02630">
    <property type="entry name" value="SCO1-SenC"/>
    <property type="match status" value="1"/>
</dbReference>
<keyword evidence="4" id="KW-1015">Disulfide bond</keyword>
<sequence>MKIASSKPVLESRVNSSMPALCGSLSLAPSGGIGAYQGMRMSSAFAVPALFLLAACGPTEAPASGGSAIASSGGLTSGCASRAYTEIGGPISLIDDTGARVTEETYKGQPTVIYFGFTYCPDVCPAALSTLGAAYRRLPEGETAPQTLLISVDPERDTPEALATYVTTPAFPAGLTGLTGSPEEIRATADAFKADYARIEQPESLAEYTMDHTNLIYVMDEDWQLKTFFTHEDTPETISACLAELF</sequence>
<keyword evidence="3" id="KW-0479">Metal-binding</keyword>
<dbReference type="InterPro" id="IPR036249">
    <property type="entry name" value="Thioredoxin-like_sf"/>
</dbReference>
<accession>Q0BWS3</accession>
<dbReference type="GO" id="GO:0046872">
    <property type="term" value="F:metal ion binding"/>
    <property type="evidence" value="ECO:0007669"/>
    <property type="project" value="UniProtKB-KW"/>
</dbReference>
<feature type="disulfide bond" description="Redox-active" evidence="4">
    <location>
        <begin position="120"/>
        <end position="124"/>
    </location>
</feature>
<dbReference type="Proteomes" id="UP000001959">
    <property type="component" value="Chromosome"/>
</dbReference>
<evidence type="ECO:0000313" key="6">
    <source>
        <dbReference type="Proteomes" id="UP000001959"/>
    </source>
</evidence>
<proteinExistence type="inferred from homology"/>
<feature type="binding site" evidence="3">
    <location>
        <position position="124"/>
    </location>
    <ligand>
        <name>Cu cation</name>
        <dbReference type="ChEBI" id="CHEBI:23378"/>
    </ligand>
</feature>
<keyword evidence="2 3" id="KW-0186">Copper</keyword>
<dbReference type="Gene3D" id="3.40.30.10">
    <property type="entry name" value="Glutaredoxin"/>
    <property type="match status" value="1"/>
</dbReference>
<evidence type="ECO:0000256" key="4">
    <source>
        <dbReference type="PIRSR" id="PIRSR603782-2"/>
    </source>
</evidence>
<feature type="binding site" evidence="3">
    <location>
        <position position="212"/>
    </location>
    <ligand>
        <name>Cu cation</name>
        <dbReference type="ChEBI" id="CHEBI:23378"/>
    </ligand>
</feature>
<evidence type="ECO:0000256" key="3">
    <source>
        <dbReference type="PIRSR" id="PIRSR603782-1"/>
    </source>
</evidence>
<evidence type="ECO:0000256" key="2">
    <source>
        <dbReference type="ARBA" id="ARBA00023008"/>
    </source>
</evidence>
<dbReference type="AlphaFoldDB" id="Q0BWS3"/>
<dbReference type="SUPFAM" id="SSF52833">
    <property type="entry name" value="Thioredoxin-like"/>
    <property type="match status" value="1"/>
</dbReference>
<dbReference type="FunFam" id="3.40.30.10:FF:000013">
    <property type="entry name" value="Blast:Protein SCO1 homolog, mitochondrial"/>
    <property type="match status" value="1"/>
</dbReference>